<dbReference type="Pfam" id="PF00855">
    <property type="entry name" value="PWWP"/>
    <property type="match status" value="1"/>
</dbReference>
<comment type="caution">
    <text evidence="3">The sequence shown here is derived from an EMBL/GenBank/DDBJ whole genome shotgun (WGS) entry which is preliminary data.</text>
</comment>
<feature type="domain" description="PWWP" evidence="2">
    <location>
        <begin position="461"/>
        <end position="522"/>
    </location>
</feature>
<proteinExistence type="predicted"/>
<dbReference type="Gene3D" id="2.30.30.140">
    <property type="match status" value="1"/>
</dbReference>
<feature type="compositionally biased region" description="Basic and acidic residues" evidence="1">
    <location>
        <begin position="666"/>
        <end position="680"/>
    </location>
</feature>
<keyword evidence="4" id="KW-1185">Reference proteome</keyword>
<dbReference type="InterPro" id="IPR000313">
    <property type="entry name" value="PWWP_dom"/>
</dbReference>
<evidence type="ECO:0000256" key="1">
    <source>
        <dbReference type="SAM" id="MobiDB-lite"/>
    </source>
</evidence>
<dbReference type="PANTHER" id="PTHR42851">
    <property type="entry name" value="ALDOLASE-RELATED"/>
    <property type="match status" value="1"/>
</dbReference>
<feature type="region of interest" description="Disordered" evidence="1">
    <location>
        <begin position="894"/>
        <end position="923"/>
    </location>
</feature>
<feature type="compositionally biased region" description="Basic and acidic residues" evidence="1">
    <location>
        <begin position="818"/>
        <end position="827"/>
    </location>
</feature>
<evidence type="ECO:0000313" key="4">
    <source>
        <dbReference type="Proteomes" id="UP001415857"/>
    </source>
</evidence>
<feature type="region of interest" description="Disordered" evidence="1">
    <location>
        <begin position="803"/>
        <end position="834"/>
    </location>
</feature>
<sequence>MPVNPDAFDLNADAVPGDRGMEAVHGVSVSEPTTRITVSATETLTEPSTSQGPVEGSSFEGVIYEIRDPIGVKDSAVAFRGPAADGVGVSGSSGREMEYVDRGDDARAADVLMMPVEDEGGDVRIRAAESLHCSVEGGGEGDEIAAGGGELGLDSTAGVMNMDASCGNIFGFEKEGGEDVIGKGSTEVEIMSGVEVLAEKNCSTISKETVFDRHGENPSMPDEKEKKANQLAEMCSGEVEGDNNVNPHFVEKIPSHGACVTVVSNLIPEERCLIKNAVDSGPMRNKRKPNYNQVTECVDQLPGRSPDLEVKVDNTNEFLLHKDHNSGIHVSVGLNSEGLENQPMEVETQAEIDEDQIEGVHVSEAGVSQHTGKDLNGVDLIVDLNLCSSAGSQTDVKDMLGDMGVFGSECLGKNTACHVDGVGLNGNQDIVVEKQVIDIEKRKATVKKDVKSAASKSGFSVSDIVWGKVRSHPWWPGQIFDPSDSSEKAMNYFKEDSHLIAYFGDGTFAWNEASRLKPFGTYFSQMEKQSSMESFRHAVDCALDEVSGRVQFGLACSCLSEEVYAKIKSQIIVNAGIQEESRKRDSGDEYSGAAAFEPVTLVEYIKELARFPYGEVDRLELIVAQAQLLSFYRWKGYPYLPELKMLGGLLENDAGIPLTGKKKHRSEAIKDSVPDLKDEEQVPSGKGKLTNQDSSSRKRKHSSADSTYPSKKERSLSDLMARNHSYLLNGENDSGGKAGSKLISSYSGRKRKVVESISDDSAVKNKRSLLSTGAANMSPKSSKTFKVGDGIRRVATQLNGSAPIQKYSDGMSRKKKVKNESKEKSAKDSFGVSPYSYGKSQKREMVIPIEWSSPNEMLSQLCVAAIDPMRGCDLLVPEVSFFTDFRNSVCLDHPSSRKQKESLEEKSGRKTGRKSSKAETTETSELEYVKDSYWTDRIIAGIPEEHLSPENQDETGQFMAETPIEKVMPIVESEAAPELSIDLEFKQQTASANLELQAEEPVGHINSKEELSPTALILNFTDLDSVPSETNLNKIFSRYGPLNESETEVLSKSSRAKVVFKRKSDAETAFSSAGKFSIFGPSLVSYRLKYLPSTPGKASSLATKRSRKDATSVESNAT</sequence>
<dbReference type="Proteomes" id="UP001415857">
    <property type="component" value="Unassembled WGS sequence"/>
</dbReference>
<dbReference type="CDD" id="cd05162">
    <property type="entry name" value="PWWP"/>
    <property type="match status" value="1"/>
</dbReference>
<dbReference type="InterPro" id="IPR053063">
    <property type="entry name" value="PWWP_domain_containing_PDP"/>
</dbReference>
<evidence type="ECO:0000313" key="3">
    <source>
        <dbReference type="EMBL" id="KAK9290413.1"/>
    </source>
</evidence>
<dbReference type="AlphaFoldDB" id="A0AAP0S6L6"/>
<dbReference type="PROSITE" id="PS50812">
    <property type="entry name" value="PWWP"/>
    <property type="match status" value="1"/>
</dbReference>
<gene>
    <name evidence="3" type="ORF">L1049_008582</name>
</gene>
<name>A0AAP0S6L6_LIQFO</name>
<evidence type="ECO:0000259" key="2">
    <source>
        <dbReference type="PROSITE" id="PS50812"/>
    </source>
</evidence>
<dbReference type="SUPFAM" id="SSF63748">
    <property type="entry name" value="Tudor/PWWP/MBT"/>
    <property type="match status" value="1"/>
</dbReference>
<dbReference type="PANTHER" id="PTHR42851:SF19">
    <property type="entry name" value="PWWP DOMAIN-CONTAINING PROTEIN 2-RELATED"/>
    <property type="match status" value="1"/>
</dbReference>
<feature type="region of interest" description="Disordered" evidence="1">
    <location>
        <begin position="660"/>
        <end position="716"/>
    </location>
</feature>
<feature type="compositionally biased region" description="Basic and acidic residues" evidence="1">
    <location>
        <begin position="894"/>
        <end position="908"/>
    </location>
</feature>
<feature type="region of interest" description="Disordered" evidence="1">
    <location>
        <begin position="1093"/>
        <end position="1118"/>
    </location>
</feature>
<dbReference type="EMBL" id="JBBPBK010000002">
    <property type="protein sequence ID" value="KAK9290413.1"/>
    <property type="molecule type" value="Genomic_DNA"/>
</dbReference>
<accession>A0AAP0S6L6</accession>
<reference evidence="3 4" key="1">
    <citation type="journal article" date="2024" name="Plant J.">
        <title>Genome sequences and population genomics reveal climatic adaptation and genomic divergence between two closely related sweetgum species.</title>
        <authorList>
            <person name="Xu W.Q."/>
            <person name="Ren C.Q."/>
            <person name="Zhang X.Y."/>
            <person name="Comes H.P."/>
            <person name="Liu X.H."/>
            <person name="Li Y.G."/>
            <person name="Kettle C.J."/>
            <person name="Jalonen R."/>
            <person name="Gaisberger H."/>
            <person name="Ma Y.Z."/>
            <person name="Qiu Y.X."/>
        </authorList>
    </citation>
    <scope>NUCLEOTIDE SEQUENCE [LARGE SCALE GENOMIC DNA]</scope>
    <source>
        <strain evidence="3">Hangzhou</strain>
    </source>
</reference>
<dbReference type="SMART" id="SM00293">
    <property type="entry name" value="PWWP"/>
    <property type="match status" value="1"/>
</dbReference>
<organism evidence="3 4">
    <name type="scientific">Liquidambar formosana</name>
    <name type="common">Formosan gum</name>
    <dbReference type="NCBI Taxonomy" id="63359"/>
    <lineage>
        <taxon>Eukaryota</taxon>
        <taxon>Viridiplantae</taxon>
        <taxon>Streptophyta</taxon>
        <taxon>Embryophyta</taxon>
        <taxon>Tracheophyta</taxon>
        <taxon>Spermatophyta</taxon>
        <taxon>Magnoliopsida</taxon>
        <taxon>eudicotyledons</taxon>
        <taxon>Gunneridae</taxon>
        <taxon>Pentapetalae</taxon>
        <taxon>Saxifragales</taxon>
        <taxon>Altingiaceae</taxon>
        <taxon>Liquidambar</taxon>
    </lineage>
</organism>
<protein>
    <recommendedName>
        <fullName evidence="2">PWWP domain-containing protein</fullName>
    </recommendedName>
</protein>